<dbReference type="SUPFAM" id="SSF53448">
    <property type="entry name" value="Nucleotide-diphospho-sugar transferases"/>
    <property type="match status" value="1"/>
</dbReference>
<feature type="transmembrane region" description="Helical" evidence="4">
    <location>
        <begin position="286"/>
        <end position="308"/>
    </location>
</feature>
<dbReference type="Gene3D" id="3.90.550.10">
    <property type="entry name" value="Spore Coat Polysaccharide Biosynthesis Protein SpsA, Chain A"/>
    <property type="match status" value="1"/>
</dbReference>
<evidence type="ECO:0000313" key="6">
    <source>
        <dbReference type="EMBL" id="MCX2838171.1"/>
    </source>
</evidence>
<dbReference type="GO" id="GO:0016757">
    <property type="term" value="F:glycosyltransferase activity"/>
    <property type="evidence" value="ECO:0007669"/>
    <property type="project" value="UniProtKB-KW"/>
</dbReference>
<name>A0A9X3CWM5_9FLAO</name>
<protein>
    <submittedName>
        <fullName evidence="6">Glycosyltransferase</fullName>
        <ecNumber evidence="6">2.4.-.-</ecNumber>
    </submittedName>
</protein>
<feature type="domain" description="Glycosyltransferase 2-like" evidence="5">
    <location>
        <begin position="41"/>
        <end position="175"/>
    </location>
</feature>
<keyword evidence="2 6" id="KW-0328">Glycosyltransferase</keyword>
<dbReference type="EC" id="2.4.-.-" evidence="6"/>
<dbReference type="PANTHER" id="PTHR43630:SF1">
    <property type="entry name" value="POLY-BETA-1,6-N-ACETYL-D-GLUCOSAMINE SYNTHASE"/>
    <property type="match status" value="1"/>
</dbReference>
<dbReference type="PANTHER" id="PTHR43630">
    <property type="entry name" value="POLY-BETA-1,6-N-ACETYL-D-GLUCOSAMINE SYNTHASE"/>
    <property type="match status" value="1"/>
</dbReference>
<evidence type="ECO:0000256" key="2">
    <source>
        <dbReference type="ARBA" id="ARBA00022676"/>
    </source>
</evidence>
<comment type="similarity">
    <text evidence="1">Belongs to the glycosyltransferase 2 family.</text>
</comment>
<reference evidence="6" key="1">
    <citation type="submission" date="2022-11" db="EMBL/GenBank/DDBJ databases">
        <title>Salinimicrobium profundisediminis sp. nov., isolated from deep-sea sediment of the Mariana Trench.</title>
        <authorList>
            <person name="Fu H."/>
        </authorList>
    </citation>
    <scope>NUCLEOTIDE SEQUENCE</scope>
    <source>
        <strain evidence="6">MT39</strain>
    </source>
</reference>
<keyword evidence="3 6" id="KW-0808">Transferase</keyword>
<proteinExistence type="inferred from homology"/>
<dbReference type="Pfam" id="PF00535">
    <property type="entry name" value="Glycos_transf_2"/>
    <property type="match status" value="1"/>
</dbReference>
<evidence type="ECO:0000259" key="5">
    <source>
        <dbReference type="Pfam" id="PF00535"/>
    </source>
</evidence>
<feature type="transmembrane region" description="Helical" evidence="4">
    <location>
        <begin position="314"/>
        <end position="333"/>
    </location>
</feature>
<evidence type="ECO:0000256" key="3">
    <source>
        <dbReference type="ARBA" id="ARBA00022679"/>
    </source>
</evidence>
<feature type="transmembrane region" description="Helical" evidence="4">
    <location>
        <begin position="6"/>
        <end position="23"/>
    </location>
</feature>
<dbReference type="InterPro" id="IPR001173">
    <property type="entry name" value="Glyco_trans_2-like"/>
</dbReference>
<dbReference type="EMBL" id="JAPJDA010000011">
    <property type="protein sequence ID" value="MCX2838171.1"/>
    <property type="molecule type" value="Genomic_DNA"/>
</dbReference>
<evidence type="ECO:0000313" key="7">
    <source>
        <dbReference type="Proteomes" id="UP001148482"/>
    </source>
</evidence>
<organism evidence="6 7">
    <name type="scientific">Salinimicrobium profundisediminis</name>
    <dbReference type="NCBI Taxonomy" id="2994553"/>
    <lineage>
        <taxon>Bacteria</taxon>
        <taxon>Pseudomonadati</taxon>
        <taxon>Bacteroidota</taxon>
        <taxon>Flavobacteriia</taxon>
        <taxon>Flavobacteriales</taxon>
        <taxon>Flavobacteriaceae</taxon>
        <taxon>Salinimicrobium</taxon>
    </lineage>
</organism>
<accession>A0A9X3CWM5</accession>
<keyword evidence="4" id="KW-1133">Transmembrane helix</keyword>
<keyword evidence="4" id="KW-0472">Membrane</keyword>
<gene>
    <name evidence="6" type="ORF">OQ279_08380</name>
</gene>
<dbReference type="AlphaFoldDB" id="A0A9X3CWM5"/>
<keyword evidence="4" id="KW-0812">Transmembrane</keyword>
<keyword evidence="7" id="KW-1185">Reference proteome</keyword>
<sequence length="377" mass="41970">MIIAAVIITLLYVLAMLFLLYGFSKVKNFYGSDSVPKISFSIVVPYRNEAENLPLLFKSLLKLKYPAEMFEIIAVNDASEDTSEALWEDFQKQNPQLHLKLLQNRRKSGSPKKDALALAIAGAANDYILTTDADCEFPPHLLALYNAHILESGAAAVAAPVAIKTEGSKMTFLKGFQEVDFFSLQVATIGGFGVDIPFMCNGANFCYSKKAFLKVGGFEGNAEVASGDDIFLLEKFQKEGLKTAFLKSAGAVVFTVPASSWKQLFYQRVRWAAKTSAYQKLFPKSLGLLVFLMNLLIVTLSLLVLVGIETPTLLLMVFLVKFNVDFYLIYSSAKLFGRERGMKMYFLSSILYPFFSSGVAIFSLFSGYDWKGRHFKK</sequence>
<dbReference type="InterPro" id="IPR029044">
    <property type="entry name" value="Nucleotide-diphossugar_trans"/>
</dbReference>
<evidence type="ECO:0000256" key="1">
    <source>
        <dbReference type="ARBA" id="ARBA00006739"/>
    </source>
</evidence>
<dbReference type="Proteomes" id="UP001148482">
    <property type="component" value="Unassembled WGS sequence"/>
</dbReference>
<dbReference type="RefSeq" id="WP_266069434.1">
    <property type="nucleotide sequence ID" value="NZ_JAPJDA010000011.1"/>
</dbReference>
<comment type="caution">
    <text evidence="6">The sequence shown here is derived from an EMBL/GenBank/DDBJ whole genome shotgun (WGS) entry which is preliminary data.</text>
</comment>
<feature type="transmembrane region" description="Helical" evidence="4">
    <location>
        <begin position="345"/>
        <end position="368"/>
    </location>
</feature>
<evidence type="ECO:0000256" key="4">
    <source>
        <dbReference type="SAM" id="Phobius"/>
    </source>
</evidence>